<dbReference type="RefSeq" id="WP_256133478.1">
    <property type="nucleotide sequence ID" value="NZ_JANFXK010000024.1"/>
</dbReference>
<keyword evidence="3" id="KW-0520">NAD</keyword>
<gene>
    <name evidence="6" type="ORF">NE619_16245</name>
</gene>
<name>A0ABT1RSX8_9FIRM</name>
<dbReference type="Pfam" id="PF14833">
    <property type="entry name" value="NAD_binding_11"/>
    <property type="match status" value="1"/>
</dbReference>
<dbReference type="InterPro" id="IPR008927">
    <property type="entry name" value="6-PGluconate_DH-like_C_sf"/>
</dbReference>
<evidence type="ECO:0000259" key="5">
    <source>
        <dbReference type="Pfam" id="PF14833"/>
    </source>
</evidence>
<dbReference type="InterPro" id="IPR015815">
    <property type="entry name" value="HIBADH-related"/>
</dbReference>
<evidence type="ECO:0000313" key="6">
    <source>
        <dbReference type="EMBL" id="MCQ4638282.1"/>
    </source>
</evidence>
<dbReference type="Proteomes" id="UP001524502">
    <property type="component" value="Unassembled WGS sequence"/>
</dbReference>
<dbReference type="SUPFAM" id="SSF51735">
    <property type="entry name" value="NAD(P)-binding Rossmann-fold domains"/>
    <property type="match status" value="1"/>
</dbReference>
<dbReference type="SUPFAM" id="SSF48179">
    <property type="entry name" value="6-phosphogluconate dehydrogenase C-terminal domain-like"/>
    <property type="match status" value="1"/>
</dbReference>
<evidence type="ECO:0000259" key="4">
    <source>
        <dbReference type="Pfam" id="PF03446"/>
    </source>
</evidence>
<dbReference type="InterPro" id="IPR051265">
    <property type="entry name" value="HIBADH-related_NP60_sf"/>
</dbReference>
<sequence length="293" mass="31675">MSNIGWIGLGNMGNPMCKNLVKAGHEVTVWNRTKSKAKDVLAMGAAWETSPKAVAQKADYIFIMVSNGAILKKVVLGENGICDGLTEGKIVIDMSTVSPEESLPVNEAVKMKKCRFLRSPVTGSVVPAEKGLLGLLLSGDRTAFEEVEPVLDVLGKNKYWIGAKEEARVMKIALNTMVGNTTQLLAEAVTLAEKAGINVETCMEVISGSAVGNLIVQSKIDAINEGKYEPAFSVKMMLKDFDLALDAAKQYETSLPVTALTRQFYEETVASGRGDEDYAVLVKRLEENVGINR</sequence>
<dbReference type="Pfam" id="PF03446">
    <property type="entry name" value="NAD_binding_2"/>
    <property type="match status" value="1"/>
</dbReference>
<evidence type="ECO:0000256" key="3">
    <source>
        <dbReference type="ARBA" id="ARBA00023027"/>
    </source>
</evidence>
<organism evidence="6 7">
    <name type="scientific">Anaerovorax odorimutans</name>
    <dbReference type="NCBI Taxonomy" id="109327"/>
    <lineage>
        <taxon>Bacteria</taxon>
        <taxon>Bacillati</taxon>
        <taxon>Bacillota</taxon>
        <taxon>Clostridia</taxon>
        <taxon>Peptostreptococcales</taxon>
        <taxon>Anaerovoracaceae</taxon>
        <taxon>Anaerovorax</taxon>
    </lineage>
</organism>
<dbReference type="PANTHER" id="PTHR43580">
    <property type="entry name" value="OXIDOREDUCTASE GLYR1-RELATED"/>
    <property type="match status" value="1"/>
</dbReference>
<proteinExistence type="inferred from homology"/>
<reference evidence="6 7" key="1">
    <citation type="submission" date="2022-06" db="EMBL/GenBank/DDBJ databases">
        <title>Isolation of gut microbiota from human fecal samples.</title>
        <authorList>
            <person name="Pamer E.G."/>
            <person name="Barat B."/>
            <person name="Waligurski E."/>
            <person name="Medina S."/>
            <person name="Paddock L."/>
            <person name="Mostad J."/>
        </authorList>
    </citation>
    <scope>NUCLEOTIDE SEQUENCE [LARGE SCALE GENOMIC DNA]</scope>
    <source>
        <strain evidence="6 7">SL.3.17</strain>
    </source>
</reference>
<comment type="caution">
    <text evidence="6">The sequence shown here is derived from an EMBL/GenBank/DDBJ whole genome shotgun (WGS) entry which is preliminary data.</text>
</comment>
<keyword evidence="2" id="KW-0560">Oxidoreductase</keyword>
<feature type="domain" description="6-phosphogluconate dehydrogenase NADP-binding" evidence="4">
    <location>
        <begin position="3"/>
        <end position="162"/>
    </location>
</feature>
<dbReference type="PIRSF" id="PIRSF000103">
    <property type="entry name" value="HIBADH"/>
    <property type="match status" value="1"/>
</dbReference>
<dbReference type="Gene3D" id="1.10.1040.10">
    <property type="entry name" value="N-(1-d-carboxylethyl)-l-norvaline Dehydrogenase, domain 2"/>
    <property type="match status" value="1"/>
</dbReference>
<comment type="similarity">
    <text evidence="1">Belongs to the HIBADH-related family.</text>
</comment>
<evidence type="ECO:0000256" key="2">
    <source>
        <dbReference type="ARBA" id="ARBA00023002"/>
    </source>
</evidence>
<protein>
    <submittedName>
        <fullName evidence="6">NAD(P)-dependent oxidoreductase</fullName>
    </submittedName>
</protein>
<evidence type="ECO:0000313" key="7">
    <source>
        <dbReference type="Proteomes" id="UP001524502"/>
    </source>
</evidence>
<dbReference type="InterPro" id="IPR036291">
    <property type="entry name" value="NAD(P)-bd_dom_sf"/>
</dbReference>
<dbReference type="InterPro" id="IPR006115">
    <property type="entry name" value="6PGDH_NADP-bd"/>
</dbReference>
<keyword evidence="7" id="KW-1185">Reference proteome</keyword>
<accession>A0ABT1RSX8</accession>
<feature type="domain" description="3-hydroxyisobutyrate dehydrogenase-like NAD-binding" evidence="5">
    <location>
        <begin position="167"/>
        <end position="283"/>
    </location>
</feature>
<dbReference type="EMBL" id="JANFXK010000024">
    <property type="protein sequence ID" value="MCQ4638282.1"/>
    <property type="molecule type" value="Genomic_DNA"/>
</dbReference>
<dbReference type="Gene3D" id="3.40.50.720">
    <property type="entry name" value="NAD(P)-binding Rossmann-like Domain"/>
    <property type="match status" value="1"/>
</dbReference>
<dbReference type="PANTHER" id="PTHR43580:SF2">
    <property type="entry name" value="CYTOKINE-LIKE NUCLEAR FACTOR N-PAC"/>
    <property type="match status" value="1"/>
</dbReference>
<evidence type="ECO:0000256" key="1">
    <source>
        <dbReference type="ARBA" id="ARBA00009080"/>
    </source>
</evidence>
<dbReference type="InterPro" id="IPR013328">
    <property type="entry name" value="6PGD_dom2"/>
</dbReference>
<dbReference type="InterPro" id="IPR029154">
    <property type="entry name" value="HIBADH-like_NADP-bd"/>
</dbReference>